<evidence type="ECO:0000256" key="4">
    <source>
        <dbReference type="SAM" id="Phobius"/>
    </source>
</evidence>
<accession>A0A7G6E281</accession>
<dbReference type="AlphaFoldDB" id="A0A7G6E281"/>
<dbReference type="PANTHER" id="PTHR32089">
    <property type="entry name" value="METHYL-ACCEPTING CHEMOTAXIS PROTEIN MCPB"/>
    <property type="match status" value="1"/>
</dbReference>
<keyword evidence="8" id="KW-1185">Reference proteome</keyword>
<evidence type="ECO:0000313" key="8">
    <source>
        <dbReference type="Proteomes" id="UP000515847"/>
    </source>
</evidence>
<dbReference type="GO" id="GO:0007165">
    <property type="term" value="P:signal transduction"/>
    <property type="evidence" value="ECO:0007669"/>
    <property type="project" value="UniProtKB-KW"/>
</dbReference>
<dbReference type="SMART" id="SM00304">
    <property type="entry name" value="HAMP"/>
    <property type="match status" value="1"/>
</dbReference>
<dbReference type="CDD" id="cd11386">
    <property type="entry name" value="MCP_signal"/>
    <property type="match status" value="1"/>
</dbReference>
<evidence type="ECO:0000313" key="7">
    <source>
        <dbReference type="EMBL" id="QNB46185.1"/>
    </source>
</evidence>
<organism evidence="7 8">
    <name type="scientific">Thermanaerosceptrum fracticalcis</name>
    <dbReference type="NCBI Taxonomy" id="1712410"/>
    <lineage>
        <taxon>Bacteria</taxon>
        <taxon>Bacillati</taxon>
        <taxon>Bacillota</taxon>
        <taxon>Clostridia</taxon>
        <taxon>Eubacteriales</taxon>
        <taxon>Peptococcaceae</taxon>
        <taxon>Thermanaerosceptrum</taxon>
    </lineage>
</organism>
<dbReference type="InterPro" id="IPR003660">
    <property type="entry name" value="HAMP_dom"/>
</dbReference>
<keyword evidence="1 3" id="KW-0807">Transducer</keyword>
<feature type="domain" description="HAMP" evidence="6">
    <location>
        <begin position="226"/>
        <end position="281"/>
    </location>
</feature>
<dbReference type="KEGG" id="tfr:BR63_07570"/>
<feature type="transmembrane region" description="Helical" evidence="4">
    <location>
        <begin position="20"/>
        <end position="38"/>
    </location>
</feature>
<dbReference type="Gene3D" id="6.10.340.10">
    <property type="match status" value="1"/>
</dbReference>
<dbReference type="EMBL" id="CP045798">
    <property type="protein sequence ID" value="QNB46185.1"/>
    <property type="molecule type" value="Genomic_DNA"/>
</dbReference>
<dbReference type="Gene3D" id="1.10.287.950">
    <property type="entry name" value="Methyl-accepting chemotaxis protein"/>
    <property type="match status" value="1"/>
</dbReference>
<gene>
    <name evidence="7" type="ORF">BR63_07570</name>
</gene>
<dbReference type="SUPFAM" id="SSF58104">
    <property type="entry name" value="Methyl-accepting chemotaxis protein (MCP) signaling domain"/>
    <property type="match status" value="1"/>
</dbReference>
<reference evidence="7 8" key="1">
    <citation type="journal article" date="2019" name="Front. Microbiol.">
        <title>Thermoanaerosceptrum fracticalcis gen. nov. sp. nov., a Novel Fumarate-Fermenting Microorganism From a Deep Fractured Carbonate Aquifer of the US Great Basin.</title>
        <authorList>
            <person name="Hamilton-Brehm S.D."/>
            <person name="Stewart L.E."/>
            <person name="Zavarin M."/>
            <person name="Caldwell M."/>
            <person name="Lawson P.A."/>
            <person name="Onstott T.C."/>
            <person name="Grzymski J."/>
            <person name="Neveux I."/>
            <person name="Lollar B.S."/>
            <person name="Russell C.E."/>
            <person name="Moser D.P."/>
        </authorList>
    </citation>
    <scope>NUCLEOTIDE SEQUENCE [LARGE SCALE GENOMIC DNA]</scope>
    <source>
        <strain evidence="7 8">DRI-13</strain>
    </source>
</reference>
<dbReference type="CDD" id="cd06225">
    <property type="entry name" value="HAMP"/>
    <property type="match status" value="1"/>
</dbReference>
<proteinExistence type="inferred from homology"/>
<feature type="domain" description="Methyl-accepting transducer" evidence="5">
    <location>
        <begin position="300"/>
        <end position="536"/>
    </location>
</feature>
<dbReference type="SMART" id="SM00283">
    <property type="entry name" value="MA"/>
    <property type="match status" value="1"/>
</dbReference>
<keyword evidence="4" id="KW-1133">Transmembrane helix</keyword>
<dbReference type="PROSITE" id="PS50111">
    <property type="entry name" value="CHEMOTAXIS_TRANSDUC_2"/>
    <property type="match status" value="1"/>
</dbReference>
<dbReference type="GO" id="GO:0016020">
    <property type="term" value="C:membrane"/>
    <property type="evidence" value="ECO:0007669"/>
    <property type="project" value="InterPro"/>
</dbReference>
<dbReference type="Proteomes" id="UP000515847">
    <property type="component" value="Chromosome"/>
</dbReference>
<sequence>MSDEKEVLLMKISIGKKISGGFLIMLLLIVILGGYSYINLKDTNELIKDVELSNRRLVLEAEIEKEFKSGVAAIRAFIAYGDEKYYQQVETAMNNTLKLEDELLKIAKPERKEHVQDLIKVTTSYKDGLLKDLAPIARQHHQALAEGKLEDAKLLKEKTLVIANTLIPITDKLSASIEELLHENEKLILTQLEKSHSKANEVLFTALLMTGIAVVIGGILSFFLTRIIRNPILEMANVANQYAQGDLRDEISEKTKSSSDEIGILAQAINKIQDSFLDVLWKIKDSSNAITTLSQHAASAAEQTSQAANKVAETITTVAKGAEKQLSSVDDTVSVIEEMSAAIEQVAASANQLSNVSQRTSELAKNGGKVIDEVSKQMSTIETTSSSVAEVVYRLGESSKEIGQIITTISSIAEQTNLLALNAAIESARAGEHGRGFAVVAEEVRKLAEQSQEATKKIALLIGEIQKDTENAVQSMKSSIQIIKIGTEVSNNAGKTFKTILDSIQQVITQLQEITASTQQMASGSEQIVNAIRNIDCISKEIAGGTQTVSAATQEQAATMEELSATSQNLAHMAEELSREVNRFILQKR</sequence>
<dbReference type="PROSITE" id="PS50885">
    <property type="entry name" value="HAMP"/>
    <property type="match status" value="1"/>
</dbReference>
<name>A0A7G6E281_THEFR</name>
<comment type="similarity">
    <text evidence="2">Belongs to the methyl-accepting chemotaxis (MCP) protein family.</text>
</comment>
<feature type="transmembrane region" description="Helical" evidence="4">
    <location>
        <begin position="202"/>
        <end position="224"/>
    </location>
</feature>
<evidence type="ECO:0000256" key="1">
    <source>
        <dbReference type="ARBA" id="ARBA00023224"/>
    </source>
</evidence>
<evidence type="ECO:0000256" key="3">
    <source>
        <dbReference type="PROSITE-ProRule" id="PRU00284"/>
    </source>
</evidence>
<evidence type="ECO:0000256" key="2">
    <source>
        <dbReference type="ARBA" id="ARBA00029447"/>
    </source>
</evidence>
<dbReference type="PANTHER" id="PTHR32089:SF112">
    <property type="entry name" value="LYSOZYME-LIKE PROTEIN-RELATED"/>
    <property type="match status" value="1"/>
</dbReference>
<evidence type="ECO:0000259" key="6">
    <source>
        <dbReference type="PROSITE" id="PS50885"/>
    </source>
</evidence>
<dbReference type="Pfam" id="PF00672">
    <property type="entry name" value="HAMP"/>
    <property type="match status" value="1"/>
</dbReference>
<evidence type="ECO:0000259" key="5">
    <source>
        <dbReference type="PROSITE" id="PS50111"/>
    </source>
</evidence>
<keyword evidence="4" id="KW-0812">Transmembrane</keyword>
<dbReference type="InterPro" id="IPR004089">
    <property type="entry name" value="MCPsignal_dom"/>
</dbReference>
<protein>
    <submittedName>
        <fullName evidence="7">HAMP domain-containing protein</fullName>
    </submittedName>
</protein>
<keyword evidence="4" id="KW-0472">Membrane</keyword>
<dbReference type="Pfam" id="PF00015">
    <property type="entry name" value="MCPsignal"/>
    <property type="match status" value="1"/>
</dbReference>